<dbReference type="PANTHER" id="PTHR38644">
    <property type="entry name" value="EXPRESSED PROTEIN"/>
    <property type="match status" value="1"/>
</dbReference>
<keyword evidence="4" id="KW-1185">Reference proteome</keyword>
<dbReference type="EMBL" id="JAAQHG020000004">
    <property type="protein sequence ID" value="KAL1589519.1"/>
    <property type="molecule type" value="Genomic_DNA"/>
</dbReference>
<dbReference type="PANTHER" id="PTHR38644:SF1">
    <property type="entry name" value="EXPRESSED PROTEIN"/>
    <property type="match status" value="1"/>
</dbReference>
<evidence type="ECO:0000256" key="1">
    <source>
        <dbReference type="SAM" id="MobiDB-lite"/>
    </source>
</evidence>
<evidence type="ECO:0000259" key="2">
    <source>
        <dbReference type="Pfam" id="PF23868"/>
    </source>
</evidence>
<feature type="domain" description="Mmc1 C-terminal" evidence="2">
    <location>
        <begin position="416"/>
        <end position="645"/>
    </location>
</feature>
<proteinExistence type="predicted"/>
<dbReference type="AlphaFoldDB" id="A0AB34L2D2"/>
<name>A0AB34L2D2_9PEZI</name>
<dbReference type="Proteomes" id="UP000803884">
    <property type="component" value="Unassembled WGS sequence"/>
</dbReference>
<accession>A0AB34L2D2</accession>
<dbReference type="GeneID" id="96002927"/>
<dbReference type="Pfam" id="PF23867">
    <property type="entry name" value="Mmc1_N"/>
    <property type="match status" value="1"/>
</dbReference>
<evidence type="ECO:0000313" key="3">
    <source>
        <dbReference type="EMBL" id="KAL1589519.1"/>
    </source>
</evidence>
<dbReference type="RefSeq" id="XP_069232624.1">
    <property type="nucleotide sequence ID" value="XM_069370089.1"/>
</dbReference>
<organism evidence="3 4">
    <name type="scientific">Cladosporium halotolerans</name>
    <dbReference type="NCBI Taxonomy" id="1052096"/>
    <lineage>
        <taxon>Eukaryota</taxon>
        <taxon>Fungi</taxon>
        <taxon>Dikarya</taxon>
        <taxon>Ascomycota</taxon>
        <taxon>Pezizomycotina</taxon>
        <taxon>Dothideomycetes</taxon>
        <taxon>Dothideomycetidae</taxon>
        <taxon>Cladosporiales</taxon>
        <taxon>Cladosporiaceae</taxon>
        <taxon>Cladosporium</taxon>
    </lineage>
</organism>
<gene>
    <name evidence="3" type="ORF">WHR41_01483</name>
</gene>
<feature type="region of interest" description="Disordered" evidence="1">
    <location>
        <begin position="33"/>
        <end position="81"/>
    </location>
</feature>
<comment type="caution">
    <text evidence="3">The sequence shown here is derived from an EMBL/GenBank/DDBJ whole genome shotgun (WGS) entry which is preliminary data.</text>
</comment>
<protein>
    <recommendedName>
        <fullName evidence="2">Mmc1 C-terminal domain-containing protein</fullName>
    </recommendedName>
</protein>
<dbReference type="Pfam" id="PF23868">
    <property type="entry name" value="Mmc1_C"/>
    <property type="match status" value="1"/>
</dbReference>
<sequence length="694" mass="75483">MSRRAPLALQPLIYSPAERYICPTCVLHHTPQPSHAIRKAPSSTRHGARALHAQSRPRSYGDNKRFNSGPKPTNGFADRRLNGSLASSSAINAPSTVPTELRELHQRLNALQDSASGFVDLSRLQLALRSLESDDPVIRIAFLGLGEKGAAAAKKLARVLVADALGSAQEWERKILGDAGDGRSVLLRYGEPEDALPADSPMVRTLLVPSPLLKRHGLEILVTGLNGVGLTGQEGANKRELESSVLVPSLSMPMSNGGRIGFVRYPVHKALIVGDGVEGAVECGQMLRAGLNSDLISSAVNLSMSAPAVAEAASQDDKLGKIVNVDLADHALNLFRESNANGARFSEEWEDSRISAITEWLTASTTRTHSGLKQAVQAQIESALETTAHAVDQIQLEKSTEVQKSNVTEAKRHAMQGAITTWSAEAHKDLQMNLAAAFDSKSWHRTAWFRLLWRIDDVTFSAADVLQRSWLNETEQNLAFLSGRILESGIATADELKKSGVEKRLLESGRKEEMEVYEAVKDHKESVAELMQMPAMLSKLQEQSGVNALFDPPWPQMLTLARATMLHTLVPSLHRRAQTLLISTLTTISGTTALGAWLLVASAGTAGAEAGAVASLGLVWSLRRMQKKWGAKRQEFEVSVKENGRRVLSEVEGQLRQIVSQNGRVAVQPEDVQAWQRARDGVHRARDALSKSNP</sequence>
<dbReference type="InterPro" id="IPR056196">
    <property type="entry name" value="Mmc1_C"/>
</dbReference>
<reference evidence="3 4" key="1">
    <citation type="journal article" date="2020" name="Microbiol. Resour. Announc.">
        <title>Draft Genome Sequence of a Cladosporium Species Isolated from the Mesophotic Ascidian Didemnum maculosum.</title>
        <authorList>
            <person name="Gioti A."/>
            <person name="Siaperas R."/>
            <person name="Nikolaivits E."/>
            <person name="Le Goff G."/>
            <person name="Ouazzani J."/>
            <person name="Kotoulas G."/>
            <person name="Topakas E."/>
        </authorList>
    </citation>
    <scope>NUCLEOTIDE SEQUENCE [LARGE SCALE GENOMIC DNA]</scope>
    <source>
        <strain evidence="3 4">TM138-S3</strain>
    </source>
</reference>
<evidence type="ECO:0000313" key="4">
    <source>
        <dbReference type="Proteomes" id="UP000803884"/>
    </source>
</evidence>